<evidence type="ECO:0000256" key="1">
    <source>
        <dbReference type="SAM" id="Phobius"/>
    </source>
</evidence>
<reference evidence="2 3" key="1">
    <citation type="submission" date="2015-07" db="EMBL/GenBank/DDBJ databases">
        <authorList>
            <person name="Noorani M."/>
        </authorList>
    </citation>
    <scope>NUCLEOTIDE SEQUENCE [LARGE SCALE GENOMIC DNA]</scope>
    <source>
        <strain evidence="2">BBA 69670</strain>
    </source>
</reference>
<keyword evidence="1" id="KW-1133">Transmembrane helix</keyword>
<keyword evidence="1" id="KW-0472">Membrane</keyword>
<evidence type="ECO:0000313" key="3">
    <source>
        <dbReference type="Proteomes" id="UP000044841"/>
    </source>
</evidence>
<keyword evidence="1" id="KW-0812">Transmembrane</keyword>
<protein>
    <submittedName>
        <fullName evidence="2">Uncharacterized protein</fullName>
    </submittedName>
</protein>
<organism evidence="2 3">
    <name type="scientific">Rhizoctonia solani</name>
    <dbReference type="NCBI Taxonomy" id="456999"/>
    <lineage>
        <taxon>Eukaryota</taxon>
        <taxon>Fungi</taxon>
        <taxon>Dikarya</taxon>
        <taxon>Basidiomycota</taxon>
        <taxon>Agaricomycotina</taxon>
        <taxon>Agaricomycetes</taxon>
        <taxon>Cantharellales</taxon>
        <taxon>Ceratobasidiaceae</taxon>
        <taxon>Rhizoctonia</taxon>
    </lineage>
</organism>
<keyword evidence="3" id="KW-1185">Reference proteome</keyword>
<sequence>MLPTQHSVLHTLEETAPRRTRSNDFSHFKYFLVVLGSSLIAFSAIHHINWPLAHSTVLGNSPSPRSPRESAPILRHGESAPTLNHPIKPNSISLVSLQTTFERVMDDLGIDSFAHSLKSAENNMRGLGQRAKHSSLPNKDPLVEQLYLIASTAKETGRSFQRFSSRVRSTLDQIVVANQYILLDVESQVNEVVSNLDSTPNRFAPALLKPGVLGLLKEANVTVLDLDRLQIELNFASGMATQLKEYYIHQKAQKKNKEFDDDREFFKLENICSELERASTQVKRELSLFHRVSNDLHIVHDQLSTADIVGAHTRREDS</sequence>
<dbReference type="AlphaFoldDB" id="A0A0K6FRN8"/>
<proteinExistence type="predicted"/>
<accession>A0A0K6FRN8</accession>
<dbReference type="Proteomes" id="UP000044841">
    <property type="component" value="Unassembled WGS sequence"/>
</dbReference>
<feature type="transmembrane region" description="Helical" evidence="1">
    <location>
        <begin position="28"/>
        <end position="48"/>
    </location>
</feature>
<dbReference type="EMBL" id="CYGV01000558">
    <property type="protein sequence ID" value="CUA68881.1"/>
    <property type="molecule type" value="Genomic_DNA"/>
</dbReference>
<name>A0A0K6FRN8_9AGAM</name>
<evidence type="ECO:0000313" key="2">
    <source>
        <dbReference type="EMBL" id="CUA68881.1"/>
    </source>
</evidence>
<gene>
    <name evidence="2" type="ORF">RSOLAG22IIIB_08128</name>
</gene>